<dbReference type="AlphaFoldDB" id="A0A811UF08"/>
<name>A0A811UF08_CERCA</name>
<accession>A0A811UF08</accession>
<reference evidence="1" key="1">
    <citation type="submission" date="2020-11" db="EMBL/GenBank/DDBJ databases">
        <authorList>
            <person name="Whitehead M."/>
        </authorList>
    </citation>
    <scope>NUCLEOTIDE SEQUENCE</scope>
    <source>
        <strain evidence="1">EGII</strain>
    </source>
</reference>
<comment type="caution">
    <text evidence="1">The sequence shown here is derived from an EMBL/GenBank/DDBJ whole genome shotgun (WGS) entry which is preliminary data.</text>
</comment>
<protein>
    <submittedName>
        <fullName evidence="1">(Mediterranean fruit fly) hypothetical protein</fullName>
    </submittedName>
</protein>
<gene>
    <name evidence="1" type="ORF">CCAP1982_LOCUS5156</name>
</gene>
<sequence>MRSQTGFVSSPQSIDNITTTSLADEALVHLLAISFVVASWLIGIGCNTCCGCGYGCPNAVRPP</sequence>
<keyword evidence="2" id="KW-1185">Reference proteome</keyword>
<evidence type="ECO:0000313" key="2">
    <source>
        <dbReference type="Proteomes" id="UP000606786"/>
    </source>
</evidence>
<dbReference type="Proteomes" id="UP000606786">
    <property type="component" value="Unassembled WGS sequence"/>
</dbReference>
<proteinExistence type="predicted"/>
<dbReference type="EMBL" id="CAJHJT010000001">
    <property type="protein sequence ID" value="CAD6996487.1"/>
    <property type="molecule type" value="Genomic_DNA"/>
</dbReference>
<organism evidence="1 2">
    <name type="scientific">Ceratitis capitata</name>
    <name type="common">Mediterranean fruit fly</name>
    <name type="synonym">Tephritis capitata</name>
    <dbReference type="NCBI Taxonomy" id="7213"/>
    <lineage>
        <taxon>Eukaryota</taxon>
        <taxon>Metazoa</taxon>
        <taxon>Ecdysozoa</taxon>
        <taxon>Arthropoda</taxon>
        <taxon>Hexapoda</taxon>
        <taxon>Insecta</taxon>
        <taxon>Pterygota</taxon>
        <taxon>Neoptera</taxon>
        <taxon>Endopterygota</taxon>
        <taxon>Diptera</taxon>
        <taxon>Brachycera</taxon>
        <taxon>Muscomorpha</taxon>
        <taxon>Tephritoidea</taxon>
        <taxon>Tephritidae</taxon>
        <taxon>Ceratitis</taxon>
        <taxon>Ceratitis</taxon>
    </lineage>
</organism>
<evidence type="ECO:0000313" key="1">
    <source>
        <dbReference type="EMBL" id="CAD6996487.1"/>
    </source>
</evidence>